<evidence type="ECO:0008006" key="3">
    <source>
        <dbReference type="Google" id="ProtNLM"/>
    </source>
</evidence>
<name>A0A497WTK3_9RHOB</name>
<keyword evidence="2" id="KW-1185">Reference proteome</keyword>
<dbReference type="OrthoDB" id="7666974at2"/>
<dbReference type="EMBL" id="RCCE01000001">
    <property type="protein sequence ID" value="RLJ59999.1"/>
    <property type="molecule type" value="Genomic_DNA"/>
</dbReference>
<proteinExistence type="predicted"/>
<evidence type="ECO:0000313" key="1">
    <source>
        <dbReference type="EMBL" id="RLJ59999.1"/>
    </source>
</evidence>
<dbReference type="InterPro" id="IPR029063">
    <property type="entry name" value="SAM-dependent_MTases_sf"/>
</dbReference>
<dbReference type="RefSeq" id="WP_121020828.1">
    <property type="nucleotide sequence ID" value="NZ_RCCE01000001.1"/>
</dbReference>
<dbReference type="AlphaFoldDB" id="A0A497WTK3"/>
<protein>
    <recommendedName>
        <fullName evidence="3">Methyltransferase family protein</fullName>
    </recommendedName>
</protein>
<gene>
    <name evidence="1" type="ORF">BCF46_0191</name>
</gene>
<comment type="caution">
    <text evidence="1">The sequence shown here is derived from an EMBL/GenBank/DDBJ whole genome shotgun (WGS) entry which is preliminary data.</text>
</comment>
<accession>A0A497WTK3</accession>
<evidence type="ECO:0000313" key="2">
    <source>
        <dbReference type="Proteomes" id="UP000269157"/>
    </source>
</evidence>
<dbReference type="SUPFAM" id="SSF53335">
    <property type="entry name" value="S-adenosyl-L-methionine-dependent methyltransferases"/>
    <property type="match status" value="1"/>
</dbReference>
<sequence length="253" mass="28199">MLDRPAIDSIATADDITKLDLSDSSLTTDAIMLLGFQRTKQIGRKARLSWMNGNPAPLQAEAETRRREIFEGALLEIYQEYVPLRDQLKALKIAPKRVIDIGCGQAINDLFLHRDFKPHFTLVDIEHTPDQYHQWSNQGSGYASLDNAKALLHANGVAKSKAVTINPRKTPDALEGLTGDLVTSLYSCGFHYPVDEYVPLFDRVIEAGGAVCLDLRNNYTANHPDSAARLLDGRTMTTVYEDTKSKRVLVRKS</sequence>
<dbReference type="Gene3D" id="3.40.50.150">
    <property type="entry name" value="Vaccinia Virus protein VP39"/>
    <property type="match status" value="1"/>
</dbReference>
<reference evidence="1 2" key="1">
    <citation type="submission" date="2018-10" db="EMBL/GenBank/DDBJ databases">
        <title>Genomic Encyclopedia of Archaeal and Bacterial Type Strains, Phase II (KMG-II): from individual species to whole genera.</title>
        <authorList>
            <person name="Goeker M."/>
        </authorList>
    </citation>
    <scope>NUCLEOTIDE SEQUENCE [LARGE SCALE GENOMIC DNA]</scope>
    <source>
        <strain evidence="1 2">DSM 29466</strain>
    </source>
</reference>
<dbReference type="Proteomes" id="UP000269157">
    <property type="component" value="Unassembled WGS sequence"/>
</dbReference>
<organism evidence="1 2">
    <name type="scientific">Litoreibacter meonggei</name>
    <dbReference type="NCBI Taxonomy" id="1049199"/>
    <lineage>
        <taxon>Bacteria</taxon>
        <taxon>Pseudomonadati</taxon>
        <taxon>Pseudomonadota</taxon>
        <taxon>Alphaproteobacteria</taxon>
        <taxon>Rhodobacterales</taxon>
        <taxon>Roseobacteraceae</taxon>
        <taxon>Litoreibacter</taxon>
    </lineage>
</organism>